<dbReference type="Pfam" id="PF10604">
    <property type="entry name" value="Polyketide_cyc2"/>
    <property type="match status" value="1"/>
</dbReference>
<dbReference type="RefSeq" id="WP_286659098.1">
    <property type="nucleotide sequence ID" value="NZ_JASZYV010000001.1"/>
</dbReference>
<dbReference type="Proteomes" id="UP001174908">
    <property type="component" value="Unassembled WGS sequence"/>
</dbReference>
<accession>A0ABT7N7Y9</accession>
<organism evidence="1 2">
    <name type="scientific">Variovorax dokdonensis</name>
    <dbReference type="NCBI Taxonomy" id="344883"/>
    <lineage>
        <taxon>Bacteria</taxon>
        <taxon>Pseudomonadati</taxon>
        <taxon>Pseudomonadota</taxon>
        <taxon>Betaproteobacteria</taxon>
        <taxon>Burkholderiales</taxon>
        <taxon>Comamonadaceae</taxon>
        <taxon>Variovorax</taxon>
    </lineage>
</organism>
<dbReference type="CDD" id="cd07821">
    <property type="entry name" value="PYR_PYL_RCAR_like"/>
    <property type="match status" value="1"/>
</dbReference>
<dbReference type="SUPFAM" id="SSF55961">
    <property type="entry name" value="Bet v1-like"/>
    <property type="match status" value="1"/>
</dbReference>
<protein>
    <submittedName>
        <fullName evidence="1">SRPBCC family protein</fullName>
    </submittedName>
</protein>
<keyword evidence="2" id="KW-1185">Reference proteome</keyword>
<dbReference type="PANTHER" id="PTHR39332:SF7">
    <property type="entry name" value="SRPBCC FAMILY PROTEIN"/>
    <property type="match status" value="1"/>
</dbReference>
<dbReference type="InterPro" id="IPR019587">
    <property type="entry name" value="Polyketide_cyclase/dehydratase"/>
</dbReference>
<dbReference type="InterPro" id="IPR023393">
    <property type="entry name" value="START-like_dom_sf"/>
</dbReference>
<gene>
    <name evidence="1" type="ORF">QTH91_06020</name>
</gene>
<sequence length="147" mass="16216">MVRVYVSSVIDAGADSVWARVRDFNGLPQWHPGIADSRIENSEPADKIGCVRHFHTRDGGTIRERLLALSDYEYSCTYAILDSPMGVENYVATLKLTPVTDGGRTFAEWSAEFDCDDERAAALSEQIGGGVFQGGFDALKRHFGGRR</sequence>
<name>A0ABT7N7Y9_9BURK</name>
<evidence type="ECO:0000313" key="2">
    <source>
        <dbReference type="Proteomes" id="UP001174908"/>
    </source>
</evidence>
<dbReference type="Gene3D" id="3.30.530.20">
    <property type="match status" value="1"/>
</dbReference>
<dbReference type="PANTHER" id="PTHR39332">
    <property type="entry name" value="BLL4707 PROTEIN"/>
    <property type="match status" value="1"/>
</dbReference>
<proteinExistence type="predicted"/>
<comment type="caution">
    <text evidence="1">The sequence shown here is derived from an EMBL/GenBank/DDBJ whole genome shotgun (WGS) entry which is preliminary data.</text>
</comment>
<dbReference type="EMBL" id="JASZYV010000001">
    <property type="protein sequence ID" value="MDM0044031.1"/>
    <property type="molecule type" value="Genomic_DNA"/>
</dbReference>
<reference evidence="1" key="1">
    <citation type="submission" date="2023-06" db="EMBL/GenBank/DDBJ databases">
        <authorList>
            <person name="Jiang Y."/>
            <person name="Liu Q."/>
        </authorList>
    </citation>
    <scope>NUCLEOTIDE SEQUENCE</scope>
    <source>
        <strain evidence="1">CGMCC 1.12089</strain>
    </source>
</reference>
<evidence type="ECO:0000313" key="1">
    <source>
        <dbReference type="EMBL" id="MDM0044031.1"/>
    </source>
</evidence>